<dbReference type="SUPFAM" id="SSF52540">
    <property type="entry name" value="P-loop containing nucleoside triphosphate hydrolases"/>
    <property type="match status" value="1"/>
</dbReference>
<dbReference type="RefSeq" id="XP_019028947.1">
    <property type="nucleotide sequence ID" value="XM_019179029.1"/>
</dbReference>
<evidence type="ECO:0000313" key="1">
    <source>
        <dbReference type="EMBL" id="ODN87387.1"/>
    </source>
</evidence>
<accession>A0A1E3IFL5</accession>
<dbReference type="Gene3D" id="3.40.50.300">
    <property type="entry name" value="P-loop containing nucleotide triphosphate hydrolases"/>
    <property type="match status" value="1"/>
</dbReference>
<dbReference type="InterPro" id="IPR039421">
    <property type="entry name" value="Type_1_exporter"/>
</dbReference>
<dbReference type="PANTHER" id="PTHR43394">
    <property type="entry name" value="ATP-DEPENDENT PERMEASE MDL1, MITOCHONDRIAL"/>
    <property type="match status" value="1"/>
</dbReference>
<keyword evidence="2" id="KW-1185">Reference proteome</keyword>
<dbReference type="OrthoDB" id="6500128at2759"/>
<evidence type="ECO:0000313" key="2">
    <source>
        <dbReference type="Proteomes" id="UP000094819"/>
    </source>
</evidence>
<organism evidence="1 2">
    <name type="scientific">Cryptococcus wingfieldii CBS 7118</name>
    <dbReference type="NCBI Taxonomy" id="1295528"/>
    <lineage>
        <taxon>Eukaryota</taxon>
        <taxon>Fungi</taxon>
        <taxon>Dikarya</taxon>
        <taxon>Basidiomycota</taxon>
        <taxon>Agaricomycotina</taxon>
        <taxon>Tremellomycetes</taxon>
        <taxon>Tremellales</taxon>
        <taxon>Cryptococcaceae</taxon>
        <taxon>Cryptococcus</taxon>
    </lineage>
</organism>
<dbReference type="GeneID" id="30196222"/>
<proteinExistence type="predicted"/>
<dbReference type="InterPro" id="IPR027417">
    <property type="entry name" value="P-loop_NTPase"/>
</dbReference>
<dbReference type="AlphaFoldDB" id="A0A1E3IFL5"/>
<reference evidence="1 2" key="1">
    <citation type="submission" date="2016-06" db="EMBL/GenBank/DDBJ databases">
        <title>Evolution of pathogenesis and genome organization in the Tremellales.</title>
        <authorList>
            <person name="Cuomo C."/>
            <person name="Litvintseva A."/>
            <person name="Heitman J."/>
            <person name="Chen Y."/>
            <person name="Sun S."/>
            <person name="Springer D."/>
            <person name="Dromer F."/>
            <person name="Young S."/>
            <person name="Zeng Q."/>
            <person name="Chapman S."/>
            <person name="Gujja S."/>
            <person name="Saif S."/>
            <person name="Birren B."/>
        </authorList>
    </citation>
    <scope>NUCLEOTIDE SEQUENCE [LARGE SCALE GENOMIC DNA]</scope>
    <source>
        <strain evidence="1 2">CBS 7118</strain>
    </source>
</reference>
<gene>
    <name evidence="1" type="ORF">L198_07011</name>
</gene>
<protein>
    <recommendedName>
        <fullName evidence="3">ABC transporter domain-containing protein</fullName>
    </recommendedName>
</protein>
<evidence type="ECO:0008006" key="3">
    <source>
        <dbReference type="Google" id="ProtNLM"/>
    </source>
</evidence>
<dbReference type="PANTHER" id="PTHR43394:SF1">
    <property type="entry name" value="ATP-BINDING CASSETTE SUB-FAMILY B MEMBER 10, MITOCHONDRIAL"/>
    <property type="match status" value="1"/>
</dbReference>
<comment type="caution">
    <text evidence="1">The sequence shown here is derived from an EMBL/GenBank/DDBJ whole genome shotgun (WGS) entry which is preliminary data.</text>
</comment>
<dbReference type="Proteomes" id="UP000094819">
    <property type="component" value="Unassembled WGS sequence"/>
</dbReference>
<name>A0A1E3IFL5_9TREE</name>
<dbReference type="EMBL" id="AWGH01000028">
    <property type="protein sequence ID" value="ODN87387.1"/>
    <property type="molecule type" value="Genomic_DNA"/>
</dbReference>
<sequence length="96" mass="10813">MDESTANLDHDTDLAIQNVLRTALEDVQMLVIAHRLMTVCGLDKILVLDHGKVMQYGTPWELSQKQGGFFRDLCKQSGEEAQLREMAKSVHDKKTA</sequence>
<dbReference type="GO" id="GO:0015421">
    <property type="term" value="F:ABC-type oligopeptide transporter activity"/>
    <property type="evidence" value="ECO:0007669"/>
    <property type="project" value="TreeGrafter"/>
</dbReference>